<evidence type="ECO:0000313" key="3">
    <source>
        <dbReference type="EMBL" id="RGZ91641.1"/>
    </source>
</evidence>
<dbReference type="InterPro" id="IPR036890">
    <property type="entry name" value="HATPase_C_sf"/>
</dbReference>
<organism evidence="3 4">
    <name type="scientific">Agathobacter rectalis</name>
    <dbReference type="NCBI Taxonomy" id="39491"/>
    <lineage>
        <taxon>Bacteria</taxon>
        <taxon>Bacillati</taxon>
        <taxon>Bacillota</taxon>
        <taxon>Clostridia</taxon>
        <taxon>Lachnospirales</taxon>
        <taxon>Lachnospiraceae</taxon>
        <taxon>Agathobacter</taxon>
    </lineage>
</organism>
<protein>
    <submittedName>
        <fullName evidence="3">GHKL domain-containing protein</fullName>
    </submittedName>
</protein>
<feature type="transmembrane region" description="Helical" evidence="1">
    <location>
        <begin position="129"/>
        <end position="145"/>
    </location>
</feature>
<evidence type="ECO:0000256" key="1">
    <source>
        <dbReference type="SAM" id="Phobius"/>
    </source>
</evidence>
<keyword evidence="1" id="KW-0812">Transmembrane</keyword>
<keyword evidence="1" id="KW-0472">Membrane</keyword>
<dbReference type="Pfam" id="PF14501">
    <property type="entry name" value="HATPase_c_5"/>
    <property type="match status" value="1"/>
</dbReference>
<dbReference type="GO" id="GO:0042802">
    <property type="term" value="F:identical protein binding"/>
    <property type="evidence" value="ECO:0007669"/>
    <property type="project" value="TreeGrafter"/>
</dbReference>
<evidence type="ECO:0000313" key="4">
    <source>
        <dbReference type="Proteomes" id="UP000283721"/>
    </source>
</evidence>
<feature type="transmembrane region" description="Helical" evidence="1">
    <location>
        <begin position="89"/>
        <end position="109"/>
    </location>
</feature>
<comment type="caution">
    <text evidence="3">The sequence shown here is derived from an EMBL/GenBank/DDBJ whole genome shotgun (WGS) entry which is preliminary data.</text>
</comment>
<dbReference type="Gene3D" id="3.30.565.10">
    <property type="entry name" value="Histidine kinase-like ATPase, C-terminal domain"/>
    <property type="match status" value="1"/>
</dbReference>
<dbReference type="SUPFAM" id="SSF55874">
    <property type="entry name" value="ATPase domain of HSP90 chaperone/DNA topoisomerase II/histidine kinase"/>
    <property type="match status" value="1"/>
</dbReference>
<feature type="transmembrane region" description="Helical" evidence="1">
    <location>
        <begin position="50"/>
        <end position="77"/>
    </location>
</feature>
<evidence type="ECO:0000259" key="2">
    <source>
        <dbReference type="Pfam" id="PF14501"/>
    </source>
</evidence>
<dbReference type="PANTHER" id="PTHR40448:SF1">
    <property type="entry name" value="TWO-COMPONENT SENSOR HISTIDINE KINASE"/>
    <property type="match status" value="1"/>
</dbReference>
<dbReference type="InterPro" id="IPR032834">
    <property type="entry name" value="NatK-like_C"/>
</dbReference>
<feature type="transmembrane region" description="Helical" evidence="1">
    <location>
        <begin position="12"/>
        <end position="30"/>
    </location>
</feature>
<accession>A0A413Q651</accession>
<dbReference type="CDD" id="cd16935">
    <property type="entry name" value="HATPase_AgrC-ComD-like"/>
    <property type="match status" value="1"/>
</dbReference>
<feature type="transmembrane region" description="Helical" evidence="1">
    <location>
        <begin position="157"/>
        <end position="179"/>
    </location>
</feature>
<dbReference type="Proteomes" id="UP000283721">
    <property type="component" value="Unassembled WGS sequence"/>
</dbReference>
<reference evidence="3 4" key="1">
    <citation type="submission" date="2018-08" db="EMBL/GenBank/DDBJ databases">
        <title>A genome reference for cultivated species of the human gut microbiota.</title>
        <authorList>
            <person name="Zou Y."/>
            <person name="Xue W."/>
            <person name="Luo G."/>
        </authorList>
    </citation>
    <scope>NUCLEOTIDE SEQUENCE [LARGE SCALE GENOMIC DNA]</scope>
    <source>
        <strain evidence="3 4">AM47-6BH</strain>
    </source>
</reference>
<dbReference type="AlphaFoldDB" id="A0A413Q651"/>
<gene>
    <name evidence="3" type="ORF">DW967_09890</name>
</gene>
<sequence length="427" mass="49114">MEAASMYLIYKLYFSLINNLIIVLFLFRFSENNMHTVFSIKRKIIVFTLASLYSIVPLSRFDLIISNVFFLLTLYYLSDFKLKQSIIILIKFEVLLHIASAIICFLHSLLFSDAQLLYDNVIYQDYKSILVEIIAYVVYCLYCNLFKSNTIKNMYLLLFNITILGICLLLSYITLYICYSLPKSYMLSAIFAIIFVLIIICISLYDKFLAVIEENTNYRFKLELNKMEQEYSAKLDDKLNQLHSLRHDMKNHLIVIDGYASQHNDMKIHEYIHNICEDLSLTNAVDSGSHIVSALIAEKEDKAKSQNIRCEINISTPDINIDDFSITTIIGNLFDNAIKAAAECEHGWIRFSLTQTGSYMNIVIENSYFGNIIEKNGEFTSTKNDKVLPHGIGIKNVRKVVSNLNGHIDFSYASGYFSVKAELPNYS</sequence>
<dbReference type="PANTHER" id="PTHR40448">
    <property type="entry name" value="TWO-COMPONENT SENSOR HISTIDINE KINASE"/>
    <property type="match status" value="1"/>
</dbReference>
<dbReference type="EMBL" id="QSES01000017">
    <property type="protein sequence ID" value="RGZ91641.1"/>
    <property type="molecule type" value="Genomic_DNA"/>
</dbReference>
<feature type="domain" description="Sensor histidine kinase NatK-like C-terminal" evidence="2">
    <location>
        <begin position="324"/>
        <end position="424"/>
    </location>
</feature>
<feature type="transmembrane region" description="Helical" evidence="1">
    <location>
        <begin position="185"/>
        <end position="205"/>
    </location>
</feature>
<proteinExistence type="predicted"/>
<keyword evidence="1" id="KW-1133">Transmembrane helix</keyword>
<name>A0A413Q651_9FIRM</name>